<evidence type="ECO:0000313" key="1">
    <source>
        <dbReference type="EMBL" id="TBU10117.1"/>
    </source>
</evidence>
<protein>
    <submittedName>
        <fullName evidence="1">Uncharacterized protein</fullName>
    </submittedName>
</protein>
<dbReference type="Proteomes" id="UP000292282">
    <property type="component" value="Unassembled WGS sequence"/>
</dbReference>
<sequence>MPKGAGRALLSVILGAVIHKQPTFLLKQLDNEEDGVKTENTKNILPFILDSITQQRNQQLIRMKSWRKR</sequence>
<proteinExistence type="predicted"/>
<gene>
    <name evidence="1" type="ORF">CWI38_2009p0020</name>
</gene>
<name>A0A4Q9LPJ2_9MICR</name>
<dbReference type="AlphaFoldDB" id="A0A4Q9LPJ2"/>
<keyword evidence="2" id="KW-1185">Reference proteome</keyword>
<evidence type="ECO:0000313" key="2">
    <source>
        <dbReference type="Proteomes" id="UP000292282"/>
    </source>
</evidence>
<reference evidence="1 2" key="1">
    <citation type="submission" date="2017-12" db="EMBL/GenBank/DDBJ databases">
        <authorList>
            <person name="Pombert J.-F."/>
            <person name="Haag K.L."/>
            <person name="Ebert D."/>
        </authorList>
    </citation>
    <scope>NUCLEOTIDE SEQUENCE [LARGE SCALE GENOMIC DNA]</scope>
    <source>
        <strain evidence="1">IL-G-3</strain>
    </source>
</reference>
<accession>A0A4Q9LPJ2</accession>
<organism evidence="1 2">
    <name type="scientific">Hamiltosporidium tvaerminnensis</name>
    <dbReference type="NCBI Taxonomy" id="1176355"/>
    <lineage>
        <taxon>Eukaryota</taxon>
        <taxon>Fungi</taxon>
        <taxon>Fungi incertae sedis</taxon>
        <taxon>Microsporidia</taxon>
        <taxon>Dubosqiidae</taxon>
        <taxon>Hamiltosporidium</taxon>
    </lineage>
</organism>
<dbReference type="VEuPathDB" id="MicrosporidiaDB:CWI38_2009p0020"/>
<dbReference type="EMBL" id="PITK01002009">
    <property type="protein sequence ID" value="TBU10117.1"/>
    <property type="molecule type" value="Genomic_DNA"/>
</dbReference>
<comment type="caution">
    <text evidence="1">The sequence shown here is derived from an EMBL/GenBank/DDBJ whole genome shotgun (WGS) entry which is preliminary data.</text>
</comment>